<organism evidence="2 3">
    <name type="scientific">Phaeosphaeria nodorum (strain SN15 / ATCC MYA-4574 / FGSC 10173)</name>
    <name type="common">Glume blotch fungus</name>
    <name type="synonym">Parastagonospora nodorum</name>
    <dbReference type="NCBI Taxonomy" id="321614"/>
    <lineage>
        <taxon>Eukaryota</taxon>
        <taxon>Fungi</taxon>
        <taxon>Dikarya</taxon>
        <taxon>Ascomycota</taxon>
        <taxon>Pezizomycotina</taxon>
        <taxon>Dothideomycetes</taxon>
        <taxon>Pleosporomycetidae</taxon>
        <taxon>Pleosporales</taxon>
        <taxon>Pleosporineae</taxon>
        <taxon>Phaeosphaeriaceae</taxon>
        <taxon>Parastagonospora</taxon>
    </lineage>
</organism>
<protein>
    <submittedName>
        <fullName evidence="2">Uncharacterized protein</fullName>
    </submittedName>
</protein>
<name>A0A7U2I3W9_PHANO</name>
<keyword evidence="3" id="KW-1185">Reference proteome</keyword>
<gene>
    <name evidence="2" type="ORF">JI435_412030</name>
</gene>
<feature type="region of interest" description="Disordered" evidence="1">
    <location>
        <begin position="32"/>
        <end position="57"/>
    </location>
</feature>
<proteinExistence type="predicted"/>
<dbReference type="Proteomes" id="UP000663193">
    <property type="component" value="Chromosome 8"/>
</dbReference>
<reference evidence="3" key="1">
    <citation type="journal article" date="2021" name="BMC Genomics">
        <title>Chromosome-level genome assembly and manually-curated proteome of model necrotroph Parastagonospora nodorum Sn15 reveals a genome-wide trove of candidate effector homologs, and redundancy of virulence-related functions within an accessory chromosome.</title>
        <authorList>
            <person name="Bertazzoni S."/>
            <person name="Jones D.A.B."/>
            <person name="Phan H.T."/>
            <person name="Tan K.-C."/>
            <person name="Hane J.K."/>
        </authorList>
    </citation>
    <scope>NUCLEOTIDE SEQUENCE [LARGE SCALE GENOMIC DNA]</scope>
    <source>
        <strain evidence="3">SN15 / ATCC MYA-4574 / FGSC 10173)</strain>
    </source>
</reference>
<dbReference type="AlphaFoldDB" id="A0A7U2I3W9"/>
<dbReference type="EMBL" id="CP069030">
    <property type="protein sequence ID" value="QRC98442.1"/>
    <property type="molecule type" value="Genomic_DNA"/>
</dbReference>
<accession>A0A7U2I3W9</accession>
<dbReference type="VEuPathDB" id="FungiDB:JI435_412030"/>
<evidence type="ECO:0000313" key="3">
    <source>
        <dbReference type="Proteomes" id="UP000663193"/>
    </source>
</evidence>
<evidence type="ECO:0000313" key="2">
    <source>
        <dbReference type="EMBL" id="QRC98442.1"/>
    </source>
</evidence>
<sequence>MRRLRHKRVAASLDAPALASLLTGSVYAGSEQASRHPALSTQGTPSEPRLPCPRGVSAPKCGSASVAAATRQGSSYNTRRPYSCQGPCRKLLHYSLHPTASVLFVFQFALFSPSNTYTHQCP</sequence>
<evidence type="ECO:0000256" key="1">
    <source>
        <dbReference type="SAM" id="MobiDB-lite"/>
    </source>
</evidence>